<name>A0A067FV14_CITSI</name>
<sequence>MANNVELGGGSELIITRRTDKGTSTKIFGSREYQRYYRQKPHPSPANNVAIAVALASTTVQTREHMVRMKVINEMNRTRVEAMRTRVGMKNNIIRNLPRNVPY</sequence>
<dbReference type="Proteomes" id="UP000027120">
    <property type="component" value="Unassembled WGS sequence"/>
</dbReference>
<keyword evidence="2" id="KW-1185">Reference proteome</keyword>
<dbReference type="InterPro" id="IPR040025">
    <property type="entry name" value="Znf622/Rei1/Reh1"/>
</dbReference>
<gene>
    <name evidence="1" type="ORF">CISIN_1g043125mg</name>
</gene>
<protein>
    <submittedName>
        <fullName evidence="1">Uncharacterized protein</fullName>
    </submittedName>
</protein>
<dbReference type="STRING" id="2711.A0A067FV14"/>
<dbReference type="PANTHER" id="PTHR13182">
    <property type="entry name" value="ZINC FINGER PROTEIN 622"/>
    <property type="match status" value="1"/>
</dbReference>
<accession>A0A067FV14</accession>
<evidence type="ECO:0000313" key="1">
    <source>
        <dbReference type="EMBL" id="KDO67272.1"/>
    </source>
</evidence>
<reference evidence="1 2" key="1">
    <citation type="submission" date="2014-04" db="EMBL/GenBank/DDBJ databases">
        <authorList>
            <consortium name="International Citrus Genome Consortium"/>
            <person name="Gmitter F."/>
            <person name="Chen C."/>
            <person name="Farmerie W."/>
            <person name="Harkins T."/>
            <person name="Desany B."/>
            <person name="Mohiuddin M."/>
            <person name="Kodira C."/>
            <person name="Borodovsky M."/>
            <person name="Lomsadze A."/>
            <person name="Burns P."/>
            <person name="Jenkins J."/>
            <person name="Prochnik S."/>
            <person name="Shu S."/>
            <person name="Chapman J."/>
            <person name="Pitluck S."/>
            <person name="Schmutz J."/>
            <person name="Rokhsar D."/>
        </authorList>
    </citation>
    <scope>NUCLEOTIDE SEQUENCE</scope>
</reference>
<dbReference type="AlphaFoldDB" id="A0A067FV14"/>
<dbReference type="EMBL" id="KK784897">
    <property type="protein sequence ID" value="KDO67272.1"/>
    <property type="molecule type" value="Genomic_DNA"/>
</dbReference>
<evidence type="ECO:0000313" key="2">
    <source>
        <dbReference type="Proteomes" id="UP000027120"/>
    </source>
</evidence>
<proteinExistence type="predicted"/>
<dbReference type="PANTHER" id="PTHR13182:SF8">
    <property type="entry name" value="CYTOPLASMIC 60S SUBUNIT BIOGENESIS FACTOR ZNF622"/>
    <property type="match status" value="1"/>
</dbReference>
<organism evidence="1 2">
    <name type="scientific">Citrus sinensis</name>
    <name type="common">Sweet orange</name>
    <name type="synonym">Citrus aurantium var. sinensis</name>
    <dbReference type="NCBI Taxonomy" id="2711"/>
    <lineage>
        <taxon>Eukaryota</taxon>
        <taxon>Viridiplantae</taxon>
        <taxon>Streptophyta</taxon>
        <taxon>Embryophyta</taxon>
        <taxon>Tracheophyta</taxon>
        <taxon>Spermatophyta</taxon>
        <taxon>Magnoliopsida</taxon>
        <taxon>eudicotyledons</taxon>
        <taxon>Gunneridae</taxon>
        <taxon>Pentapetalae</taxon>
        <taxon>rosids</taxon>
        <taxon>malvids</taxon>
        <taxon>Sapindales</taxon>
        <taxon>Rutaceae</taxon>
        <taxon>Aurantioideae</taxon>
        <taxon>Citrus</taxon>
    </lineage>
</organism>